<feature type="transmembrane region" description="Helical" evidence="2">
    <location>
        <begin position="305"/>
        <end position="333"/>
    </location>
</feature>
<feature type="transmembrane region" description="Helical" evidence="2">
    <location>
        <begin position="485"/>
        <end position="509"/>
    </location>
</feature>
<keyword evidence="2" id="KW-0812">Transmembrane</keyword>
<dbReference type="NCBIfam" id="TIGR01906">
    <property type="entry name" value="integ_TIGR01906"/>
    <property type="match status" value="1"/>
</dbReference>
<protein>
    <submittedName>
        <fullName evidence="3">TIGR01906 family membrane protein</fullName>
    </submittedName>
</protein>
<feature type="transmembrane region" description="Helical" evidence="2">
    <location>
        <begin position="399"/>
        <end position="418"/>
    </location>
</feature>
<dbReference type="Proteomes" id="UP000323856">
    <property type="component" value="Unassembled WGS sequence"/>
</dbReference>
<dbReference type="InterPro" id="IPR010178">
    <property type="entry name" value="Lit"/>
</dbReference>
<keyword evidence="2" id="KW-1133">Transmembrane helix</keyword>
<dbReference type="EMBL" id="VOBL01000006">
    <property type="protein sequence ID" value="KAA0977526.1"/>
    <property type="molecule type" value="Genomic_DNA"/>
</dbReference>
<evidence type="ECO:0000256" key="1">
    <source>
        <dbReference type="SAM" id="MobiDB-lite"/>
    </source>
</evidence>
<keyword evidence="2" id="KW-0472">Membrane</keyword>
<reference evidence="3 4" key="1">
    <citation type="submission" date="2019-07" db="EMBL/GenBank/DDBJ databases">
        <title>Analysis of the biochemical properties, biological activity and biotechnological potential of siderophores and biosurfactants produced by Antarctic psychrotolerant bacteria.</title>
        <authorList>
            <person name="Styczynski M."/>
            <person name="Krucon T."/>
            <person name="Decewicz P."/>
            <person name="Dziewit L."/>
        </authorList>
    </citation>
    <scope>NUCLEOTIDE SEQUENCE [LARGE SCALE GENOMIC DNA]</scope>
    <source>
        <strain evidence="3 4">ANT_H27</strain>
    </source>
</reference>
<comment type="caution">
    <text evidence="3">The sequence shown here is derived from an EMBL/GenBank/DDBJ whole genome shotgun (WGS) entry which is preliminary data.</text>
</comment>
<evidence type="ECO:0000256" key="2">
    <source>
        <dbReference type="SAM" id="Phobius"/>
    </source>
</evidence>
<evidence type="ECO:0000313" key="4">
    <source>
        <dbReference type="Proteomes" id="UP000323856"/>
    </source>
</evidence>
<sequence length="529" mass="54341">MAEQDKVQTGTPDAPASAPTAPAAKAGAKPAEGSLSAAAEAAAAKIEASLAASRAAAAAKHSAPAAPAAAPAKPEEATAATPAAVQPAEAKPATATTPAAATKPTEAKPAEAITPAAATKPAAAKAPAPAKAPAAKPDATKTPAAAKSAPATTPAATTKPAATKPAAAKAPAPAMAPAAKPAATKTPAASPDKPAAKPVKDESEEIEDIIAQIPVEPLPQTTKVSVTEAPAAAAPDATAAMQRPAATAPGAGTPPQTASAIAEARSRVFGAYTPVPEPTPAARERRAAREAALEAKPPLARTLQLLLAIAYPFLLLIAAIRLIASPIFLWAVYQRPGFPADGFGFSTADRMTYGSYGVDFLNNIADNRYLGELRDPNGDPLFLGTEVQHMADVKNVMSFTYLGGVILAVIVIIALAHLGKRYAGGIRRGLFAGSVATVVLLAGLTTLAILGWETFFTKFHEIFFSQGNWTFNYSDTLIRLYPPQFWVDAAIAIGALVLITSLLTLLFTWPTRKRREVARLRQEKRVFGL</sequence>
<dbReference type="RefSeq" id="WP_149619203.1">
    <property type="nucleotide sequence ID" value="NZ_VOBL01000006.1"/>
</dbReference>
<dbReference type="Pfam" id="PF07314">
    <property type="entry name" value="Lit"/>
    <property type="match status" value="1"/>
</dbReference>
<gene>
    <name evidence="3" type="ORF">FQ154_07315</name>
</gene>
<feature type="region of interest" description="Disordered" evidence="1">
    <location>
        <begin position="227"/>
        <end position="257"/>
    </location>
</feature>
<feature type="compositionally biased region" description="Low complexity" evidence="1">
    <location>
        <begin position="10"/>
        <end position="104"/>
    </location>
</feature>
<feature type="compositionally biased region" description="Low complexity" evidence="1">
    <location>
        <begin position="110"/>
        <end position="193"/>
    </location>
</feature>
<feature type="region of interest" description="Disordered" evidence="1">
    <location>
        <begin position="1"/>
        <end position="203"/>
    </location>
</feature>
<evidence type="ECO:0000313" key="3">
    <source>
        <dbReference type="EMBL" id="KAA0977526.1"/>
    </source>
</evidence>
<dbReference type="OrthoDB" id="4804608at2"/>
<dbReference type="AlphaFoldDB" id="A0A5B0EFS3"/>
<proteinExistence type="predicted"/>
<organism evidence="3 4">
    <name type="scientific">Paeniglutamicibacter gangotriensis</name>
    <dbReference type="NCBI Taxonomy" id="254787"/>
    <lineage>
        <taxon>Bacteria</taxon>
        <taxon>Bacillati</taxon>
        <taxon>Actinomycetota</taxon>
        <taxon>Actinomycetes</taxon>
        <taxon>Micrococcales</taxon>
        <taxon>Micrococcaceae</taxon>
        <taxon>Paeniglutamicibacter</taxon>
    </lineage>
</organism>
<feature type="transmembrane region" description="Helical" evidence="2">
    <location>
        <begin position="430"/>
        <end position="452"/>
    </location>
</feature>
<name>A0A5B0EFS3_9MICC</name>
<feature type="compositionally biased region" description="Low complexity" evidence="1">
    <location>
        <begin position="227"/>
        <end position="255"/>
    </location>
</feature>
<accession>A0A5B0EFS3</accession>